<protein>
    <submittedName>
        <fullName evidence="2">Uncharacterized membrane protein</fullName>
    </submittedName>
</protein>
<keyword evidence="1" id="KW-0812">Transmembrane</keyword>
<sequence length="413" mass="44786">MTLTRFLTLLRRTSRKLWVRVAGFALLAVLSVAIASALSWLVPNTLTEPLGPDALMPVLTILASSMLAVSTFSLNVMVSAHRAAAAQATPRVHRLLLEDTTTQNALGVFIGAFVYSLTAIILFRTHFSRPEAAVIMMGVTVVVVTLVILAMLRWIDHLSRLGSLDHALDVTEHRTAAVLRRHANLPDLGANPMTPDTILPGSVTSLPAPKSGFIQVIDMGALDDCSRRAGVNIYIARGPGQVVLQGREMAQISGSPSEDLLHQIANCFLIGDMRSFEQDAEFGLTVLSEISSRAMSPGVNDPGTAIEAISRMERLLWDWAHRLPDAEPPCYPHIFLHGATADDLVTAAFAATARDGAGTYEVAKHLMDALQALRLCENDPLTQAAETMQARLLDHAEKALPLETDLKQLSQYH</sequence>
<gene>
    <name evidence="2" type="ORF">SAMN06265173_13437</name>
</gene>
<keyword evidence="1" id="KW-1133">Transmembrane helix</keyword>
<keyword evidence="1" id="KW-0472">Membrane</keyword>
<dbReference type="AlphaFoldDB" id="A0A521FNR7"/>
<name>A0A521FNR7_9RHOB</name>
<evidence type="ECO:0000256" key="1">
    <source>
        <dbReference type="SAM" id="Phobius"/>
    </source>
</evidence>
<dbReference type="InterPro" id="IPR018723">
    <property type="entry name" value="DUF2254_membrane"/>
</dbReference>
<dbReference type="RefSeq" id="WP_142494642.1">
    <property type="nucleotide sequence ID" value="NZ_FXTO01000034.1"/>
</dbReference>
<feature type="transmembrane region" description="Helical" evidence="1">
    <location>
        <begin position="54"/>
        <end position="84"/>
    </location>
</feature>
<dbReference type="Pfam" id="PF10011">
    <property type="entry name" value="DUF2254"/>
    <property type="match status" value="1"/>
</dbReference>
<reference evidence="2 3" key="1">
    <citation type="submission" date="2017-05" db="EMBL/GenBank/DDBJ databases">
        <authorList>
            <person name="Varghese N."/>
            <person name="Submissions S."/>
        </authorList>
    </citation>
    <scope>NUCLEOTIDE SEQUENCE [LARGE SCALE GENOMIC DNA]</scope>
    <source>
        <strain evidence="2 3">DSM 29506</strain>
    </source>
</reference>
<feature type="transmembrane region" description="Helical" evidence="1">
    <location>
        <begin position="105"/>
        <end position="127"/>
    </location>
</feature>
<evidence type="ECO:0000313" key="3">
    <source>
        <dbReference type="Proteomes" id="UP000316030"/>
    </source>
</evidence>
<feature type="transmembrane region" description="Helical" evidence="1">
    <location>
        <begin position="133"/>
        <end position="155"/>
    </location>
</feature>
<feature type="transmembrane region" description="Helical" evidence="1">
    <location>
        <begin position="21"/>
        <end position="42"/>
    </location>
</feature>
<organism evidence="2 3">
    <name type="scientific">Thalassovita litoralis</name>
    <dbReference type="NCBI Taxonomy" id="1010611"/>
    <lineage>
        <taxon>Bacteria</taxon>
        <taxon>Pseudomonadati</taxon>
        <taxon>Pseudomonadota</taxon>
        <taxon>Alphaproteobacteria</taxon>
        <taxon>Rhodobacterales</taxon>
        <taxon>Roseobacteraceae</taxon>
        <taxon>Thalassovita</taxon>
    </lineage>
</organism>
<dbReference type="OrthoDB" id="2955631at2"/>
<proteinExistence type="predicted"/>
<dbReference type="EMBL" id="FXTO01000034">
    <property type="protein sequence ID" value="SMO97101.1"/>
    <property type="molecule type" value="Genomic_DNA"/>
</dbReference>
<evidence type="ECO:0000313" key="2">
    <source>
        <dbReference type="EMBL" id="SMO97101.1"/>
    </source>
</evidence>
<dbReference type="Proteomes" id="UP000316030">
    <property type="component" value="Unassembled WGS sequence"/>
</dbReference>
<keyword evidence="3" id="KW-1185">Reference proteome</keyword>
<accession>A0A521FNR7</accession>